<dbReference type="CDD" id="cd20289">
    <property type="entry name" value="cupin_ADO"/>
    <property type="match status" value="1"/>
</dbReference>
<dbReference type="OrthoDB" id="271433at2759"/>
<dbReference type="Proteomes" id="UP000284403">
    <property type="component" value="Unassembled WGS sequence"/>
</dbReference>
<reference evidence="4 5" key="1">
    <citation type="journal article" date="2018" name="BMC Genomics">
        <title>Genomic comparison of Trypanosoma conorhini and Trypanosoma rangeli to Trypanosoma cruzi strains of high and low virulence.</title>
        <authorList>
            <person name="Bradwell K.R."/>
            <person name="Koparde V.N."/>
            <person name="Matveyev A.V."/>
            <person name="Serrano M.G."/>
            <person name="Alves J.M."/>
            <person name="Parikh H."/>
            <person name="Huang B."/>
            <person name="Lee V."/>
            <person name="Espinosa-Alvarez O."/>
            <person name="Ortiz P.A."/>
            <person name="Costa-Martins A.G."/>
            <person name="Teixeira M.M."/>
            <person name="Buck G.A."/>
        </authorList>
    </citation>
    <scope>NUCLEOTIDE SEQUENCE [LARGE SCALE GENOMIC DNA]</scope>
    <source>
        <strain evidence="4 5">025E</strain>
    </source>
</reference>
<keyword evidence="5" id="KW-1185">Reference proteome</keyword>
<name>A0A3S5IQT6_9TRYP</name>
<evidence type="ECO:0000256" key="2">
    <source>
        <dbReference type="ARBA" id="ARBA00023002"/>
    </source>
</evidence>
<dbReference type="EC" id="1.13.11.19" evidence="4"/>
<dbReference type="Pfam" id="PF07847">
    <property type="entry name" value="PCO_ADO"/>
    <property type="match status" value="1"/>
</dbReference>
<dbReference type="PANTHER" id="PTHR22966">
    <property type="entry name" value="2-AMINOETHANETHIOL DIOXYGENASE"/>
    <property type="match status" value="1"/>
</dbReference>
<dbReference type="InterPro" id="IPR012864">
    <property type="entry name" value="PCO/ADO"/>
</dbReference>
<protein>
    <submittedName>
        <fullName evidence="4">Cysteamine dioxygenase</fullName>
        <ecNumber evidence="4">1.13.11.19</ecNumber>
    </submittedName>
</protein>
<dbReference type="EMBL" id="MKKU01000780">
    <property type="protein sequence ID" value="RNF02284.1"/>
    <property type="molecule type" value="Genomic_DNA"/>
</dbReference>
<dbReference type="GO" id="GO:0047800">
    <property type="term" value="F:cysteamine dioxygenase activity"/>
    <property type="evidence" value="ECO:0007669"/>
    <property type="project" value="UniProtKB-EC"/>
</dbReference>
<dbReference type="PANTHER" id="PTHR22966:SF61">
    <property type="entry name" value="2-AMINOETHANETHIOL DIOXYGENASE"/>
    <property type="match status" value="1"/>
</dbReference>
<keyword evidence="2 4" id="KW-0560">Oxidoreductase</keyword>
<dbReference type="SUPFAM" id="SSF51182">
    <property type="entry name" value="RmlC-like cupins"/>
    <property type="match status" value="1"/>
</dbReference>
<sequence>MLALKSALQRGRGPFCSLSITNALAQLTLADLKSYVSEEVAQRSMEDRSIAINEHAFSLHSALNSNGANRWKGKVGEGPGCCTVYETNDVACSWFVLPPGAMLPLHDHCTMIVWQRILFGRLHINSFDWVPGFEPVDTQLINRRGGEATVVLSGTVEARPNGGDPATLVASFGPHTGGVLHEIVNESKEPALFFNVTTPPYNKPPNYIDCMYYSYSRLNGSCATSVGSQARAAPCESLKVGERVYLTPGESTGRMEMDVFVPLQPLF</sequence>
<evidence type="ECO:0000313" key="5">
    <source>
        <dbReference type="Proteomes" id="UP000284403"/>
    </source>
</evidence>
<dbReference type="Gene3D" id="2.60.120.10">
    <property type="entry name" value="Jelly Rolls"/>
    <property type="match status" value="1"/>
</dbReference>
<dbReference type="GO" id="GO:0046872">
    <property type="term" value="F:metal ion binding"/>
    <property type="evidence" value="ECO:0007669"/>
    <property type="project" value="UniProtKB-KW"/>
</dbReference>
<keyword evidence="1" id="KW-0479">Metal-binding</keyword>
<dbReference type="GeneID" id="40322034"/>
<comment type="caution">
    <text evidence="4">The sequence shown here is derived from an EMBL/GenBank/DDBJ whole genome shotgun (WGS) entry which is preliminary data.</text>
</comment>
<gene>
    <name evidence="4" type="ORF">Tco025E_08423</name>
</gene>
<evidence type="ECO:0000256" key="1">
    <source>
        <dbReference type="ARBA" id="ARBA00022723"/>
    </source>
</evidence>
<organism evidence="4 5">
    <name type="scientific">Trypanosoma conorhini</name>
    <dbReference type="NCBI Taxonomy" id="83891"/>
    <lineage>
        <taxon>Eukaryota</taxon>
        <taxon>Discoba</taxon>
        <taxon>Euglenozoa</taxon>
        <taxon>Kinetoplastea</taxon>
        <taxon>Metakinetoplastina</taxon>
        <taxon>Trypanosomatida</taxon>
        <taxon>Trypanosomatidae</taxon>
        <taxon>Trypanosoma</taxon>
    </lineage>
</organism>
<evidence type="ECO:0000256" key="3">
    <source>
        <dbReference type="ARBA" id="ARBA00023004"/>
    </source>
</evidence>
<accession>A0A3S5IQT6</accession>
<evidence type="ECO:0000313" key="4">
    <source>
        <dbReference type="EMBL" id="RNF02284.1"/>
    </source>
</evidence>
<dbReference type="RefSeq" id="XP_029224622.1">
    <property type="nucleotide sequence ID" value="XM_029375272.1"/>
</dbReference>
<dbReference type="InterPro" id="IPR014710">
    <property type="entry name" value="RmlC-like_jellyroll"/>
</dbReference>
<proteinExistence type="predicted"/>
<dbReference type="AlphaFoldDB" id="A0A3S5IQT6"/>
<keyword evidence="4" id="KW-0223">Dioxygenase</keyword>
<keyword evidence="3" id="KW-0408">Iron</keyword>
<dbReference type="InterPro" id="IPR011051">
    <property type="entry name" value="RmlC_Cupin_sf"/>
</dbReference>